<dbReference type="Gene3D" id="2.60.120.260">
    <property type="entry name" value="Galactose-binding domain-like"/>
    <property type="match status" value="4"/>
</dbReference>
<evidence type="ECO:0000259" key="2">
    <source>
        <dbReference type="PROSITE" id="PS50022"/>
    </source>
</evidence>
<feature type="compositionally biased region" description="Basic and acidic residues" evidence="1">
    <location>
        <begin position="1780"/>
        <end position="1790"/>
    </location>
</feature>
<dbReference type="InterPro" id="IPR035364">
    <property type="entry name" value="Beta_sandwich_GH101"/>
</dbReference>
<feature type="domain" description="F5/8 type C" evidence="2">
    <location>
        <begin position="1450"/>
        <end position="1590"/>
    </location>
</feature>
<dbReference type="InterPro" id="IPR051465">
    <property type="entry name" value="Cell_Envelope_Struct_Comp"/>
</dbReference>
<feature type="region of interest" description="Disordered" evidence="1">
    <location>
        <begin position="1744"/>
        <end position="1790"/>
    </location>
</feature>
<dbReference type="PROSITE" id="PS51272">
    <property type="entry name" value="SLH"/>
    <property type="match status" value="3"/>
</dbReference>
<dbReference type="CDD" id="cd14244">
    <property type="entry name" value="GH_101_like"/>
    <property type="match status" value="1"/>
</dbReference>
<dbReference type="PANTHER" id="PTHR43308:SF5">
    <property type="entry name" value="S-LAYER PROTEIN _ PEPTIDOGLYCAN ENDO-BETA-N-ACETYLGLUCOSAMINIDASE"/>
    <property type="match status" value="1"/>
</dbReference>
<keyword evidence="5" id="KW-1185">Reference proteome</keyword>
<evidence type="ECO:0000313" key="5">
    <source>
        <dbReference type="Proteomes" id="UP000186666"/>
    </source>
</evidence>
<feature type="compositionally biased region" description="Polar residues" evidence="1">
    <location>
        <begin position="1478"/>
        <end position="1493"/>
    </location>
</feature>
<dbReference type="EMBL" id="FTNK01000012">
    <property type="protein sequence ID" value="SIR39058.1"/>
    <property type="molecule type" value="Genomic_DNA"/>
</dbReference>
<protein>
    <submittedName>
        <fullName evidence="4">Ig-like domain (Group 4)</fullName>
    </submittedName>
</protein>
<dbReference type="Pfam" id="PF18998">
    <property type="entry name" value="Flg_new_2"/>
    <property type="match status" value="2"/>
</dbReference>
<organism evidence="4 5">
    <name type="scientific">Paenibacillus macquariensis</name>
    <dbReference type="NCBI Taxonomy" id="948756"/>
    <lineage>
        <taxon>Bacteria</taxon>
        <taxon>Bacillati</taxon>
        <taxon>Bacillota</taxon>
        <taxon>Bacilli</taxon>
        <taxon>Bacillales</taxon>
        <taxon>Paenibacillaceae</taxon>
        <taxon>Paenibacillus</taxon>
    </lineage>
</organism>
<dbReference type="PANTHER" id="PTHR43308">
    <property type="entry name" value="OUTER MEMBRANE PROTEIN ALPHA-RELATED"/>
    <property type="match status" value="1"/>
</dbReference>
<evidence type="ECO:0000259" key="3">
    <source>
        <dbReference type="PROSITE" id="PS51272"/>
    </source>
</evidence>
<feature type="compositionally biased region" description="Pro residues" evidence="1">
    <location>
        <begin position="1753"/>
        <end position="1764"/>
    </location>
</feature>
<dbReference type="PROSITE" id="PS50022">
    <property type="entry name" value="FA58C_3"/>
    <property type="match status" value="2"/>
</dbReference>
<dbReference type="Pfam" id="PF17974">
    <property type="entry name" value="GalBD_like"/>
    <property type="match status" value="1"/>
</dbReference>
<accession>A0ABY1K852</accession>
<feature type="compositionally biased region" description="Basic and acidic residues" evidence="1">
    <location>
        <begin position="1765"/>
        <end position="1774"/>
    </location>
</feature>
<reference evidence="4 5" key="1">
    <citation type="submission" date="2017-01" db="EMBL/GenBank/DDBJ databases">
        <authorList>
            <person name="Varghese N."/>
            <person name="Submissions S."/>
        </authorList>
    </citation>
    <scope>NUCLEOTIDE SEQUENCE [LARGE SCALE GENOMIC DNA]</scope>
    <source>
        <strain evidence="4 5">ATCC 23464</strain>
    </source>
</reference>
<dbReference type="Gene3D" id="2.70.98.10">
    <property type="match status" value="1"/>
</dbReference>
<dbReference type="Pfam" id="PF12905">
    <property type="entry name" value="Glyco_hydro_101"/>
    <property type="match status" value="1"/>
</dbReference>
<dbReference type="InterPro" id="IPR049314">
    <property type="entry name" value="GH101_dom-5"/>
</dbReference>
<feature type="domain" description="SLH" evidence="3">
    <location>
        <begin position="1909"/>
        <end position="1966"/>
    </location>
</feature>
<dbReference type="Pfam" id="PF07532">
    <property type="entry name" value="Big_4"/>
    <property type="match status" value="3"/>
</dbReference>
<proteinExistence type="predicted"/>
<feature type="domain" description="SLH" evidence="3">
    <location>
        <begin position="1850"/>
        <end position="1908"/>
    </location>
</feature>
<dbReference type="Gene3D" id="3.20.20.80">
    <property type="entry name" value="Glycosidases"/>
    <property type="match status" value="1"/>
</dbReference>
<gene>
    <name evidence="4" type="ORF">SAMN05421578_112153</name>
</gene>
<sequence>MSLSKVIKNLAIVVASVQIISITIPAFSGVVDAATYDGIIESNQMKVEVDQNFPRVIKYELNNKVLNGSEDILNKIRINGTDYVPTVKYTEEADKAQYVLSVDELNVVITLTMTVEKNTLDFEVTKVEENGTVKIHTIEIPNHSLVSVKSTEAGAGFAGSRMENAVYKKGDVYQDVSGTPTVDSTPKNYMYAFINNDELAASVWSNAFGDTNTDADNDNHRIVKQTTEKTGYSRTALWSASWVYRGNNMPNDITEPLPHSKVVIAEDANGDAKMDWQDAAIAYRDIMNNPVGSDRMSELVVHRIPMNFGSQATNPFLKTLDETKKIYLSTDGLGQFVELKGYQAEGHDSAHPDYGGHIGVRQGGQKDMDTLVREAQSYNAFMGVHISGTGAHPEAKAFDNDLVNINKGGWDWLDPSYDFDDPTYRREVYSGNRMNRLQMLKDDAPTLDFIYADAWYEQGFNGRRFASEVNSLGWTLTTEFPNVLEDEVVWNHWAVDYDYGGKSIKGYSSDIARFIRNDQKDTWIARHPILGGTEATDAEGWQGRVDYDEMIDVVFKTNLPTKYLQSFPMTKYSVTNNVGRIEFEGNVVAERTSDGKRIFTKDGKKLLEEDVTIQKGTDNGNVYDDVKFNNLKYLLPWSPNADKTGSELAGVEEKLYHYNEKGGTTTWDLPNSWNNVSTVKLYTLTDTGKQNEKELNVVNGKITIDAKPKQAYVVYKGDVSVIAKDMKWGFGMPAKDPSFNSGTLDNWDVKSGAATVERNTRGQYELVVKDNADEETVLETPLSGLKPGIYSTSIYVQVGNTPNSTNANDPNTAGKAKRKTTIGVKDFGGADITNYTESSPLKNYISADSKHSTNMQRMRVVFDVAEGQETATLYLKVAQGTATVTFDDVRSVPTKRVVPQSPEVVVAEDFENVDQGLTPFIIADADGVSDPRTHLSELHAPYTQKGWNGKAVDDVLNGGWSVKSHKTGSGLIMRTLPQTLRFDKGTTYEVTFKYESQFDKKINFVVGNGTKEVMNVPMPQATVPTLFTVKFTANSEDYWIGTRNTVGSSAGDFILDDLVVKEAKNATIDPPQISPVDLSVIPVDGITASATGYQEGDNPENVLDGDTGSLWHTAWDGSDTLPQSITLDLGKAYNVNRVDVTPRQETDGKGVANGNGFIAKYDLFVKYADAEDFVKVVSNGTWEKTIATKQIAIDSSKAITHVKLTALEGRGNYASVAEMRVAQEAPFITGPSKVDVSTSVGMHPEMPATVKTTLSNGAQMELPVQWQAIEPSKYATEGTFEVVGHINGVEAAAITATVTVTASEKADIVDAKVMNVYTTVGTTPVMPESAKMITSNGTVINVPVTWDEIAEGSYQNVGSFNVEGTVEGTNIKAQAIVIVTEHQATIREIPEIKMSTLIGIKPLLPNTIEVTMSDNSKRFVSVTWESISDEQISKEGQFAVNGTIEGADKKAIAEITVKEDPNIALRKPATASSQQSSNTAVMGNDGQTSTRWSVSDPKTEHWWQVDLGAQYDVTSSKITWESGSSTMKYKIEVSSDGENWEKIVDKWDNPVTESFTEDTWSANNVKFIKVTALGVDTTWAGFREFEAYGAKSITDPGQEYAVEVLNGEGSGNYAKGATVTIAVYEAPEGQEFDKWITDNSSVVFKDASAKATTFVMPGEAVKVTATYKDVTDPGQEYAVEVVNGEGSGNYAKGATVTIAVYEAPEGQKFYKWITDNSNVVFKDASAKATTFVMPGEAVKVTATYSSDGDWTPSPDPTPSPTPTPKPKDDNKPTKPADPVKPTKPETPKVKLSDLADHWAKASIEKSVELGFVTGYEDGTFRPNGTVTRGEFATMLARALKLEHGDTEFSFADQKQTPVWAQPFIHALIKAGFISGYEDGSFRANNEITRSEFVVIIVRALGLEVDSNAHLTFNDAKQVPAWARSYVAAAVEAGLVKGNGDGKFNPNGSTTRAEAVTLILAMLNAKK</sequence>
<dbReference type="InterPro" id="IPR040502">
    <property type="entry name" value="GH101_dom-6"/>
</dbReference>
<dbReference type="Pfam" id="PF18080">
    <property type="entry name" value="Gal_mutarotas_3"/>
    <property type="match status" value="1"/>
</dbReference>
<evidence type="ECO:0000313" key="4">
    <source>
        <dbReference type="EMBL" id="SIR39058.1"/>
    </source>
</evidence>
<dbReference type="InterPro" id="IPR040633">
    <property type="entry name" value="Gal_mutarotas_3"/>
</dbReference>
<dbReference type="InterPro" id="IPR000421">
    <property type="entry name" value="FA58C"/>
</dbReference>
<dbReference type="Pfam" id="PF21466">
    <property type="entry name" value="GH101_dom-5"/>
    <property type="match status" value="1"/>
</dbReference>
<dbReference type="InterPro" id="IPR011081">
    <property type="entry name" value="Big_4"/>
</dbReference>
<evidence type="ECO:0000256" key="1">
    <source>
        <dbReference type="SAM" id="MobiDB-lite"/>
    </source>
</evidence>
<dbReference type="InterPro" id="IPR008979">
    <property type="entry name" value="Galactose-bd-like_sf"/>
</dbReference>
<dbReference type="SUPFAM" id="SSF49785">
    <property type="entry name" value="Galactose-binding domain-like"/>
    <property type="match status" value="3"/>
</dbReference>
<dbReference type="Pfam" id="PF00754">
    <property type="entry name" value="F5_F8_type_C"/>
    <property type="match status" value="2"/>
</dbReference>
<feature type="region of interest" description="Disordered" evidence="1">
    <location>
        <begin position="1466"/>
        <end position="1494"/>
    </location>
</feature>
<dbReference type="InterPro" id="IPR014718">
    <property type="entry name" value="GH-type_carb-bd"/>
</dbReference>
<dbReference type="Pfam" id="PF17451">
    <property type="entry name" value="Glyco_hyd_101C"/>
    <property type="match status" value="1"/>
</dbReference>
<feature type="domain" description="SLH" evidence="3">
    <location>
        <begin position="1786"/>
        <end position="1849"/>
    </location>
</feature>
<dbReference type="InterPro" id="IPR025706">
    <property type="entry name" value="Endoa_GalNAc"/>
</dbReference>
<feature type="domain" description="F5/8 type C" evidence="2">
    <location>
        <begin position="1068"/>
        <end position="1224"/>
    </location>
</feature>
<dbReference type="Pfam" id="PF00395">
    <property type="entry name" value="SLH"/>
    <property type="match status" value="3"/>
</dbReference>
<dbReference type="InterPro" id="IPR001119">
    <property type="entry name" value="SLH_dom"/>
</dbReference>
<comment type="caution">
    <text evidence="4">The sequence shown here is derived from an EMBL/GenBank/DDBJ whole genome shotgun (WGS) entry which is preliminary data.</text>
</comment>
<dbReference type="Proteomes" id="UP000186666">
    <property type="component" value="Unassembled WGS sequence"/>
</dbReference>
<dbReference type="RefSeq" id="WP_068586266.1">
    <property type="nucleotide sequence ID" value="NZ_FTNK01000012.1"/>
</dbReference>
<dbReference type="InterPro" id="IPR044060">
    <property type="entry name" value="Bacterial_rp_domain"/>
</dbReference>
<name>A0ABY1K852_9BACL</name>